<protein>
    <submittedName>
        <fullName evidence="2">Uncharacterized protein</fullName>
    </submittedName>
</protein>
<comment type="caution">
    <text evidence="2">The sequence shown here is derived from an EMBL/GenBank/DDBJ whole genome shotgun (WGS) entry which is preliminary data.</text>
</comment>
<accession>A0ABR6FXZ6</accession>
<evidence type="ECO:0000256" key="1">
    <source>
        <dbReference type="SAM" id="MobiDB-lite"/>
    </source>
</evidence>
<proteinExistence type="predicted"/>
<feature type="compositionally biased region" description="Polar residues" evidence="1">
    <location>
        <begin position="1"/>
        <end position="24"/>
    </location>
</feature>
<reference evidence="2 3" key="1">
    <citation type="submission" date="2020-08" db="EMBL/GenBank/DDBJ databases">
        <title>Genomic Encyclopedia of Type Strains, Phase IV (KMG-V): Genome sequencing to study the core and pangenomes of soil and plant-associated prokaryotes.</title>
        <authorList>
            <person name="Whitman W."/>
        </authorList>
    </citation>
    <scope>NUCLEOTIDE SEQUENCE [LARGE SCALE GENOMIC DNA]</scope>
    <source>
        <strain evidence="2 3">SRMrh-85</strain>
    </source>
</reference>
<name>A0ABR6FXZ6_9BURK</name>
<dbReference type="EMBL" id="JACHVZ010000026">
    <property type="protein sequence ID" value="MBB2932302.1"/>
    <property type="molecule type" value="Genomic_DNA"/>
</dbReference>
<sequence length="38" mass="4314">MFQASSDSNVLRSLRQLTPAQRRQQVAREDDTLPAVLD</sequence>
<evidence type="ECO:0000313" key="3">
    <source>
        <dbReference type="Proteomes" id="UP000533533"/>
    </source>
</evidence>
<gene>
    <name evidence="2" type="ORF">FHX59_006784</name>
</gene>
<feature type="region of interest" description="Disordered" evidence="1">
    <location>
        <begin position="1"/>
        <end position="38"/>
    </location>
</feature>
<keyword evidence="3" id="KW-1185">Reference proteome</keyword>
<organism evidence="2 3">
    <name type="scientific">Paraburkholderia silvatlantica</name>
    <dbReference type="NCBI Taxonomy" id="321895"/>
    <lineage>
        <taxon>Bacteria</taxon>
        <taxon>Pseudomonadati</taxon>
        <taxon>Pseudomonadota</taxon>
        <taxon>Betaproteobacteria</taxon>
        <taxon>Burkholderiales</taxon>
        <taxon>Burkholderiaceae</taxon>
        <taxon>Paraburkholderia</taxon>
    </lineage>
</organism>
<evidence type="ECO:0000313" key="2">
    <source>
        <dbReference type="EMBL" id="MBB2932302.1"/>
    </source>
</evidence>
<dbReference type="Proteomes" id="UP000533533">
    <property type="component" value="Unassembled WGS sequence"/>
</dbReference>